<name>A0A915CKG4_PARUN</name>
<keyword evidence="4" id="KW-0677">Repeat</keyword>
<dbReference type="SUPFAM" id="SSF50978">
    <property type="entry name" value="WD40 repeat-like"/>
    <property type="match status" value="1"/>
</dbReference>
<keyword evidence="2 7" id="KW-0853">WD repeat</keyword>
<evidence type="ECO:0000313" key="11">
    <source>
        <dbReference type="WBParaSite" id="PgR340X_g001_t02"/>
    </source>
</evidence>
<dbReference type="Pfam" id="PF24807">
    <property type="entry name" value="WD40_CDC20-Fz"/>
    <property type="match status" value="1"/>
</dbReference>
<dbReference type="WBParaSite" id="PgR340X_g001_t02">
    <property type="protein sequence ID" value="PgR340X_g001_t02"/>
    <property type="gene ID" value="PgR340X_g001"/>
</dbReference>
<organism evidence="10 11">
    <name type="scientific">Parascaris univalens</name>
    <name type="common">Nematode worm</name>
    <dbReference type="NCBI Taxonomy" id="6257"/>
    <lineage>
        <taxon>Eukaryota</taxon>
        <taxon>Metazoa</taxon>
        <taxon>Ecdysozoa</taxon>
        <taxon>Nematoda</taxon>
        <taxon>Chromadorea</taxon>
        <taxon>Rhabditida</taxon>
        <taxon>Spirurina</taxon>
        <taxon>Ascaridomorpha</taxon>
        <taxon>Ascaridoidea</taxon>
        <taxon>Ascarididae</taxon>
        <taxon>Parascaris</taxon>
    </lineage>
</organism>
<feature type="repeat" description="WD" evidence="7">
    <location>
        <begin position="408"/>
        <end position="439"/>
    </location>
</feature>
<evidence type="ECO:0000256" key="2">
    <source>
        <dbReference type="ARBA" id="ARBA00022574"/>
    </source>
</evidence>
<evidence type="ECO:0000259" key="9">
    <source>
        <dbReference type="Pfam" id="PF24807"/>
    </source>
</evidence>
<evidence type="ECO:0000256" key="5">
    <source>
        <dbReference type="ARBA" id="ARBA00022776"/>
    </source>
</evidence>
<dbReference type="PANTHER" id="PTHR19918">
    <property type="entry name" value="CELL DIVISION CYCLE 20 CDC20 FIZZY -RELATED"/>
    <property type="match status" value="1"/>
</dbReference>
<reference evidence="11" key="1">
    <citation type="submission" date="2022-11" db="UniProtKB">
        <authorList>
            <consortium name="WormBaseParasite"/>
        </authorList>
    </citation>
    <scope>IDENTIFICATION</scope>
</reference>
<feature type="region of interest" description="Disordered" evidence="8">
    <location>
        <begin position="1"/>
        <end position="24"/>
    </location>
</feature>
<accession>A0A915CKG4</accession>
<proteinExistence type="inferred from homology"/>
<dbReference type="GO" id="GO:1990757">
    <property type="term" value="F:ubiquitin ligase activator activity"/>
    <property type="evidence" value="ECO:0007669"/>
    <property type="project" value="TreeGrafter"/>
</dbReference>
<evidence type="ECO:0000256" key="7">
    <source>
        <dbReference type="PROSITE-ProRule" id="PRU00221"/>
    </source>
</evidence>
<evidence type="ECO:0000256" key="4">
    <source>
        <dbReference type="ARBA" id="ARBA00022737"/>
    </source>
</evidence>
<evidence type="ECO:0000256" key="3">
    <source>
        <dbReference type="ARBA" id="ARBA00022618"/>
    </source>
</evidence>
<dbReference type="PROSITE" id="PS50082">
    <property type="entry name" value="WD_REPEATS_2"/>
    <property type="match status" value="2"/>
</dbReference>
<evidence type="ECO:0000256" key="6">
    <source>
        <dbReference type="ARBA" id="ARBA00023306"/>
    </source>
</evidence>
<sequence>KKSKGGLKKRDLTPSRNPNFSGIGEGDRFIPKKCYTIRIRKITALSIHISQSESLLNLSSSAPNSPSKAEREMKIQLMRAKSANEMNGNEERILCYKKGQAPPAPFGHMNQPKVLYTNTLPNPSGSVRKGLRHIPTSPERILDAPNYMDDYYLNLIDWSNDNVIAVALTYSLYLWNAGSGEIDTLFDLPEERGVFITSVRWAGEGSFLAVGLSDGQIRLFDPTRANAMLRTMHTQINRVGCLAWRHHILSAGCRSGRIHHHDVRVAAHHVGRFENHTQEVCGLQWSPDGRYLASGGGDNVVNVWDSNMITADEPSPIYTFCDHLASVKAIAFNPQLSNSLATGGGTADRTIKFYNLSTGTLCHSEQTDSQVNAIAFSKHYKEIITAHGYPNNLLKIWKYPSMRCIQDLTGHTERVLGLTMSPCGQFVMSASGDESLRLWWCFKVDKNAKSKTSKKTSSCFAQSVR</sequence>
<evidence type="ECO:0000256" key="8">
    <source>
        <dbReference type="SAM" id="MobiDB-lite"/>
    </source>
</evidence>
<dbReference type="PANTHER" id="PTHR19918:SF8">
    <property type="entry name" value="FI02843P"/>
    <property type="match status" value="1"/>
</dbReference>
<dbReference type="InterPro" id="IPR001680">
    <property type="entry name" value="WD40_rpt"/>
</dbReference>
<dbReference type="SMART" id="SM00320">
    <property type="entry name" value="WD40"/>
    <property type="match status" value="7"/>
</dbReference>
<keyword evidence="5" id="KW-0498">Mitosis</keyword>
<keyword evidence="6" id="KW-0131">Cell cycle</keyword>
<dbReference type="InterPro" id="IPR033010">
    <property type="entry name" value="Cdc20/Fizzy"/>
</dbReference>
<comment type="similarity">
    <text evidence="1">Belongs to the WD repeat CDC20/Fizzy family.</text>
</comment>
<dbReference type="GO" id="GO:0005680">
    <property type="term" value="C:anaphase-promoting complex"/>
    <property type="evidence" value="ECO:0007669"/>
    <property type="project" value="TreeGrafter"/>
</dbReference>
<dbReference type="GO" id="GO:1905786">
    <property type="term" value="P:positive regulation of anaphase-promoting complex-dependent catabolic process"/>
    <property type="evidence" value="ECO:0007669"/>
    <property type="project" value="TreeGrafter"/>
</dbReference>
<dbReference type="PROSITE" id="PS50294">
    <property type="entry name" value="WD_REPEATS_REGION"/>
    <property type="match status" value="2"/>
</dbReference>
<dbReference type="GO" id="GO:0051301">
    <property type="term" value="P:cell division"/>
    <property type="evidence" value="ECO:0007669"/>
    <property type="project" value="UniProtKB-KW"/>
</dbReference>
<keyword evidence="3" id="KW-0132">Cell division</keyword>
<dbReference type="Proteomes" id="UP000887569">
    <property type="component" value="Unplaced"/>
</dbReference>
<feature type="repeat" description="WD" evidence="7">
    <location>
        <begin position="273"/>
        <end position="305"/>
    </location>
</feature>
<dbReference type="AlphaFoldDB" id="A0A915CKG4"/>
<evidence type="ECO:0000256" key="1">
    <source>
        <dbReference type="ARBA" id="ARBA00006445"/>
    </source>
</evidence>
<dbReference type="InterPro" id="IPR015943">
    <property type="entry name" value="WD40/YVTN_repeat-like_dom_sf"/>
</dbReference>
<dbReference type="InterPro" id="IPR056150">
    <property type="entry name" value="WD40_CDC20-Fz"/>
</dbReference>
<feature type="domain" description="CDC20/Fizzy WD40" evidence="9">
    <location>
        <begin position="142"/>
        <end position="439"/>
    </location>
</feature>
<dbReference type="CDD" id="cd00200">
    <property type="entry name" value="WD40"/>
    <property type="match status" value="1"/>
</dbReference>
<dbReference type="InterPro" id="IPR036322">
    <property type="entry name" value="WD40_repeat_dom_sf"/>
</dbReference>
<evidence type="ECO:0000313" key="10">
    <source>
        <dbReference type="Proteomes" id="UP000887569"/>
    </source>
</evidence>
<dbReference type="GO" id="GO:0010997">
    <property type="term" value="F:anaphase-promoting complex binding"/>
    <property type="evidence" value="ECO:0007669"/>
    <property type="project" value="InterPro"/>
</dbReference>
<protein>
    <submittedName>
        <fullName evidence="11">Anaphase-promoting complex subunit 4-like WD40 domain-containing protein</fullName>
    </submittedName>
</protein>
<dbReference type="GO" id="GO:0031145">
    <property type="term" value="P:anaphase-promoting complex-dependent catabolic process"/>
    <property type="evidence" value="ECO:0007669"/>
    <property type="project" value="TreeGrafter"/>
</dbReference>
<dbReference type="Gene3D" id="2.130.10.10">
    <property type="entry name" value="YVTN repeat-like/Quinoprotein amine dehydrogenase"/>
    <property type="match status" value="1"/>
</dbReference>
<keyword evidence="10" id="KW-1185">Reference proteome</keyword>